<dbReference type="InterPro" id="IPR011598">
    <property type="entry name" value="bHLH_dom"/>
</dbReference>
<feature type="region of interest" description="Disordered" evidence="5">
    <location>
        <begin position="739"/>
        <end position="778"/>
    </location>
</feature>
<dbReference type="AlphaFoldDB" id="A0ABC8UUC3"/>
<dbReference type="InterPro" id="IPR043561">
    <property type="entry name" value="LHW-like"/>
</dbReference>
<organism evidence="7 8">
    <name type="scientific">Ilex paraguariensis</name>
    <name type="common">yerba mate</name>
    <dbReference type="NCBI Taxonomy" id="185542"/>
    <lineage>
        <taxon>Eukaryota</taxon>
        <taxon>Viridiplantae</taxon>
        <taxon>Streptophyta</taxon>
        <taxon>Embryophyta</taxon>
        <taxon>Tracheophyta</taxon>
        <taxon>Spermatophyta</taxon>
        <taxon>Magnoliopsida</taxon>
        <taxon>eudicotyledons</taxon>
        <taxon>Gunneridae</taxon>
        <taxon>Pentapetalae</taxon>
        <taxon>asterids</taxon>
        <taxon>campanulids</taxon>
        <taxon>Aquifoliales</taxon>
        <taxon>Aquifoliaceae</taxon>
        <taxon>Ilex</taxon>
    </lineage>
</organism>
<dbReference type="CDD" id="cd18915">
    <property type="entry name" value="bHLH_AtLHW_like"/>
    <property type="match status" value="1"/>
</dbReference>
<dbReference type="GO" id="GO:0005634">
    <property type="term" value="C:nucleus"/>
    <property type="evidence" value="ECO:0007669"/>
    <property type="project" value="UniProtKB-SubCell"/>
</dbReference>
<evidence type="ECO:0000256" key="5">
    <source>
        <dbReference type="SAM" id="MobiDB-lite"/>
    </source>
</evidence>
<evidence type="ECO:0000256" key="2">
    <source>
        <dbReference type="ARBA" id="ARBA00023015"/>
    </source>
</evidence>
<comment type="caution">
    <text evidence="7">The sequence shown here is derived from an EMBL/GenBank/DDBJ whole genome shotgun (WGS) entry which is preliminary data.</text>
</comment>
<dbReference type="PANTHER" id="PTHR46196:SF4">
    <property type="entry name" value="TRANSCRIPTION FACTOR LHW"/>
    <property type="match status" value="1"/>
</dbReference>
<dbReference type="Proteomes" id="UP001642360">
    <property type="component" value="Unassembled WGS sequence"/>
</dbReference>
<dbReference type="Pfam" id="PF14215">
    <property type="entry name" value="bHLH-MYC_N"/>
    <property type="match status" value="1"/>
</dbReference>
<evidence type="ECO:0000256" key="1">
    <source>
        <dbReference type="ARBA" id="ARBA00004123"/>
    </source>
</evidence>
<dbReference type="PROSITE" id="PS50888">
    <property type="entry name" value="BHLH"/>
    <property type="match status" value="1"/>
</dbReference>
<feature type="region of interest" description="Disordered" evidence="5">
    <location>
        <begin position="579"/>
        <end position="599"/>
    </location>
</feature>
<evidence type="ECO:0000256" key="4">
    <source>
        <dbReference type="ARBA" id="ARBA00023242"/>
    </source>
</evidence>
<evidence type="ECO:0000256" key="3">
    <source>
        <dbReference type="ARBA" id="ARBA00023163"/>
    </source>
</evidence>
<reference evidence="7 8" key="1">
    <citation type="submission" date="2024-02" db="EMBL/GenBank/DDBJ databases">
        <authorList>
            <person name="Vignale AGUSTIN F."/>
            <person name="Sosa J E."/>
            <person name="Modenutti C."/>
        </authorList>
    </citation>
    <scope>NUCLEOTIDE SEQUENCE [LARGE SCALE GENOMIC DNA]</scope>
</reference>
<keyword evidence="4" id="KW-0539">Nucleus</keyword>
<sequence length="976" mass="106803">MGYLLKEALKTVCGVNQWSYAAFWKIGCQNPKLLVWEECYCEQPTYSGLPHVSGIKSPELAFDDWEACWASVEGRSSQLVQAGDNVHSLVNKLMMDNQVHVVGEGLVGRSAFTGNHQWILLENCRREAHPPEVLNEVCQQFSAGMQTVAVIPVLPHGVVQLGSSLAIMENMGFVNNVKTLVCQLGSVPGVLLSDHHVTKVDPPKIGVPICLGKSVCVDSSGRSMVTNSIRTSAGSCSQQSQSTQALAFAGETSYPQMRQTQDSLRSLGLTLQASNMDQSIFKSHMDHHEAKLFSAITPNLSSISQLEKGVTKAEVIPLNPEIWLNQHDSLYIPRSGIDQPPCFESPSAANGAHIRLMERQILTDAGLQDHLNSSLKASNGFMMTQLRTNRDLASTSHKDSVPIPLAEVSGLRNGVNSHTRAISQQCSLSDANRHVHNRISCPHIAESKHQNVDSSEIEVFSSEFAGRYTDHLVSGGFGLRNHNDTPDKCSQIELAVSKERTENDLFQALSIQLPQPDEHLSFNEHIPVLDYDNQNNGYGTQTPRLKGTKYEDSCVQPPSGDDLFDILGADFRSKLLNGSSNNHLKKGQEDANTQNLDNSPISMKYQGAGSDLYSVNEGYSDSGSFSVTGTDHLLDALVPKIHFAAKQSLDDNVSCRTTLTNLSSSSVPVASPSYGWAGLSNLMQGDLFGTPKSLAKVGQLSTSSIRSGSCKENAGNYSQSHSISGSQISSWVEQGHDMKQNGSVSTAYSKRPDEISKSNRKRLKPGENPRPRPKDRQMIQDRVKELREIVPNGAKCSIDALLERTIKHMLFLQSVSKHADKLRQTGEPKIISKEGGLLLKDSFDGGATWAYEVGSHSMVCPIIVEDLNPPRQMLVEMLCEERGLFLEIADIIRGLGLTILKGVMETRTDKIWARFAVEANRDVTRMEIFLSLVQLLEQTMKSGSAAAKGIVNDNVMIHQFHQAPSIPATGGPCSLR</sequence>
<feature type="compositionally biased region" description="Polar residues" evidence="5">
    <location>
        <begin position="590"/>
        <end position="599"/>
    </location>
</feature>
<name>A0ABC8UUC3_9AQUA</name>
<feature type="domain" description="BHLH" evidence="6">
    <location>
        <begin position="763"/>
        <end position="812"/>
    </location>
</feature>
<keyword evidence="2" id="KW-0805">Transcription regulation</keyword>
<dbReference type="Pfam" id="PF23176">
    <property type="entry name" value="bHLH_LHW"/>
    <property type="match status" value="1"/>
</dbReference>
<comment type="subcellular location">
    <subcellularLocation>
        <location evidence="1">Nucleus</location>
    </subcellularLocation>
</comment>
<keyword evidence="3" id="KW-0804">Transcription</keyword>
<evidence type="ECO:0000259" key="6">
    <source>
        <dbReference type="PROSITE" id="PS50888"/>
    </source>
</evidence>
<dbReference type="EMBL" id="CAUOFW020009057">
    <property type="protein sequence ID" value="CAK9184673.1"/>
    <property type="molecule type" value="Genomic_DNA"/>
</dbReference>
<evidence type="ECO:0000313" key="7">
    <source>
        <dbReference type="EMBL" id="CAK9184673.1"/>
    </source>
</evidence>
<feature type="compositionally biased region" description="Basic and acidic residues" evidence="5">
    <location>
        <begin position="764"/>
        <end position="778"/>
    </location>
</feature>
<dbReference type="InterPro" id="IPR025610">
    <property type="entry name" value="MYC/MYB_N"/>
</dbReference>
<evidence type="ECO:0000313" key="8">
    <source>
        <dbReference type="Proteomes" id="UP001642360"/>
    </source>
</evidence>
<gene>
    <name evidence="7" type="ORF">ILEXP_LOCUS55028</name>
</gene>
<protein>
    <recommendedName>
        <fullName evidence="6">BHLH domain-containing protein</fullName>
    </recommendedName>
</protein>
<dbReference type="PANTHER" id="PTHR46196">
    <property type="entry name" value="TRANSCRIPTION FACTOR BHLH155-LIKE ISOFORM X1-RELATED"/>
    <property type="match status" value="1"/>
</dbReference>
<accession>A0ABC8UUC3</accession>
<proteinExistence type="predicted"/>
<keyword evidence="8" id="KW-1185">Reference proteome</keyword>